<keyword evidence="5 10" id="KW-0560">Oxidoreductase</keyword>
<comment type="similarity">
    <text evidence="10">Belongs to the deoxyhypusine hydroxylase family.</text>
</comment>
<dbReference type="GO" id="GO:0005634">
    <property type="term" value="C:nucleus"/>
    <property type="evidence" value="ECO:0007669"/>
    <property type="project" value="UniProtKB-SubCell"/>
</dbReference>
<dbReference type="PANTHER" id="PTHR12697">
    <property type="entry name" value="PBS LYASE HEAT-LIKE PROTEIN"/>
    <property type="match status" value="1"/>
</dbReference>
<feature type="binding site" evidence="10">
    <location>
        <position position="296"/>
    </location>
    <ligand>
        <name>Fe cation</name>
        <dbReference type="ChEBI" id="CHEBI:24875"/>
        <label>2</label>
    </ligand>
</feature>
<evidence type="ECO:0000313" key="13">
    <source>
        <dbReference type="EMBL" id="PWZ02705.1"/>
    </source>
</evidence>
<evidence type="ECO:0000256" key="8">
    <source>
        <dbReference type="ARBA" id="ARBA00023256"/>
    </source>
</evidence>
<dbReference type="Gene3D" id="1.25.10.10">
    <property type="entry name" value="Leucine-rich Repeat Variant"/>
    <property type="match status" value="2"/>
</dbReference>
<keyword evidence="7 10" id="KW-0503">Monooxygenase</keyword>
<evidence type="ECO:0000256" key="6">
    <source>
        <dbReference type="ARBA" id="ARBA00023004"/>
    </source>
</evidence>
<evidence type="ECO:0000256" key="1">
    <source>
        <dbReference type="ARBA" id="ARBA00000068"/>
    </source>
</evidence>
<accession>A0A317XWR0</accession>
<keyword evidence="8 10" id="KW-0386">Hypusine biosynthesis</keyword>
<dbReference type="EMBL" id="KZ819188">
    <property type="protein sequence ID" value="PWZ02705.1"/>
    <property type="molecule type" value="Genomic_DNA"/>
</dbReference>
<feature type="region of interest" description="Disordered" evidence="12">
    <location>
        <begin position="156"/>
        <end position="202"/>
    </location>
</feature>
<dbReference type="AlphaFoldDB" id="A0A317XWR0"/>
<comment type="pathway">
    <text evidence="2 10">Protein modification; eIF5A hypusination.</text>
</comment>
<evidence type="ECO:0000256" key="3">
    <source>
        <dbReference type="ARBA" id="ARBA00022723"/>
    </source>
</evidence>
<dbReference type="InterPro" id="IPR027517">
    <property type="entry name" value="Deoxyhypusine_hydroxylase"/>
</dbReference>
<evidence type="ECO:0000256" key="11">
    <source>
        <dbReference type="PROSITE-ProRule" id="PRU00103"/>
    </source>
</evidence>
<dbReference type="HAMAP" id="MF_03101">
    <property type="entry name" value="Deoxyhypusine_hydroxylase"/>
    <property type="match status" value="1"/>
</dbReference>
<comment type="catalytic activity">
    <reaction evidence="1 10">
        <text>[eIF5A protein]-deoxyhypusine + AH2 + O2 = [eIF5A protein]-hypusine + A + H2O</text>
        <dbReference type="Rhea" id="RHEA:14101"/>
        <dbReference type="Rhea" id="RHEA-COMP:10144"/>
        <dbReference type="Rhea" id="RHEA-COMP:12592"/>
        <dbReference type="ChEBI" id="CHEBI:13193"/>
        <dbReference type="ChEBI" id="CHEBI:15377"/>
        <dbReference type="ChEBI" id="CHEBI:15379"/>
        <dbReference type="ChEBI" id="CHEBI:17499"/>
        <dbReference type="ChEBI" id="CHEBI:82657"/>
        <dbReference type="ChEBI" id="CHEBI:91175"/>
        <dbReference type="EC" id="1.14.99.29"/>
    </reaction>
</comment>
<feature type="binding site" evidence="10">
    <location>
        <position position="263"/>
    </location>
    <ligand>
        <name>Fe cation</name>
        <dbReference type="ChEBI" id="CHEBI:24875"/>
        <label>2</label>
    </ligand>
</feature>
<dbReference type="InterPro" id="IPR004155">
    <property type="entry name" value="PBS_lyase_HEAT"/>
</dbReference>
<feature type="compositionally biased region" description="Low complexity" evidence="12">
    <location>
        <begin position="187"/>
        <end position="198"/>
    </location>
</feature>
<keyword evidence="10" id="KW-0539">Nucleus</keyword>
<evidence type="ECO:0000256" key="5">
    <source>
        <dbReference type="ARBA" id="ARBA00023002"/>
    </source>
</evidence>
<evidence type="ECO:0000256" key="4">
    <source>
        <dbReference type="ARBA" id="ARBA00022737"/>
    </source>
</evidence>
<feature type="binding site" evidence="10">
    <location>
        <position position="68"/>
    </location>
    <ligand>
        <name>Fe cation</name>
        <dbReference type="ChEBI" id="CHEBI:24875"/>
        <label>1</label>
    </ligand>
</feature>
<name>A0A317XWR0_9BASI</name>
<evidence type="ECO:0000313" key="14">
    <source>
        <dbReference type="Proteomes" id="UP000246740"/>
    </source>
</evidence>
<organism evidence="13 14">
    <name type="scientific">Testicularia cyperi</name>
    <dbReference type="NCBI Taxonomy" id="1882483"/>
    <lineage>
        <taxon>Eukaryota</taxon>
        <taxon>Fungi</taxon>
        <taxon>Dikarya</taxon>
        <taxon>Basidiomycota</taxon>
        <taxon>Ustilaginomycotina</taxon>
        <taxon>Ustilaginomycetes</taxon>
        <taxon>Ustilaginales</taxon>
        <taxon>Anthracoideaceae</taxon>
        <taxon>Testicularia</taxon>
    </lineage>
</organism>
<dbReference type="GO" id="GO:0046872">
    <property type="term" value="F:metal ion binding"/>
    <property type="evidence" value="ECO:0007669"/>
    <property type="project" value="UniProtKB-KW"/>
</dbReference>
<dbReference type="InterPro" id="IPR011989">
    <property type="entry name" value="ARM-like"/>
</dbReference>
<dbReference type="InterPro" id="IPR016024">
    <property type="entry name" value="ARM-type_fold"/>
</dbReference>
<evidence type="ECO:0000256" key="10">
    <source>
        <dbReference type="HAMAP-Rule" id="MF_03101"/>
    </source>
</evidence>
<dbReference type="Proteomes" id="UP000246740">
    <property type="component" value="Unassembled WGS sequence"/>
</dbReference>
<keyword evidence="10" id="KW-0963">Cytoplasm</keyword>
<evidence type="ECO:0000256" key="9">
    <source>
        <dbReference type="ARBA" id="ARBA00045876"/>
    </source>
</evidence>
<feature type="binding site" evidence="10">
    <location>
        <position position="102"/>
    </location>
    <ligand>
        <name>Fe cation</name>
        <dbReference type="ChEBI" id="CHEBI:24875"/>
        <label>1</label>
    </ligand>
</feature>
<dbReference type="SUPFAM" id="SSF48371">
    <property type="entry name" value="ARM repeat"/>
    <property type="match status" value="1"/>
</dbReference>
<comment type="cofactor">
    <cofactor evidence="10">
        <name>Fe(2+)</name>
        <dbReference type="ChEBI" id="CHEBI:29033"/>
    </cofactor>
    <text evidence="10">Binds 2 Fe(2+) ions per subunit.</text>
</comment>
<feature type="repeat" description="HEAT" evidence="11">
    <location>
        <begin position="276"/>
        <end position="316"/>
    </location>
</feature>
<keyword evidence="3 10" id="KW-0479">Metal-binding</keyword>
<dbReference type="GO" id="GO:0019135">
    <property type="term" value="F:deoxyhypusine monooxygenase activity"/>
    <property type="evidence" value="ECO:0007669"/>
    <property type="project" value="UniProtKB-UniRule"/>
</dbReference>
<dbReference type="UniPathway" id="UPA00354"/>
<sequence length="376" mass="40655">MTSTVIPVSAMEPLEKSLCDFSGKTPLDQRFRSLFTIKGLAARSDEHMVRAIQIITDAFGDDSALLKHELAYVLGQLEDVRALPTLRNVLEDKAQDAMVRHEAAEAMGAISDPSVLPVLEQYKSDSDVSVRETCELAISKIQFDNSDEGRAFKAQKAAAKAKEEHDGTGGVESAFAPIDPAPAMTPAASKEAAKSQAEGTSYDASQVPSFRDALLNTNLSLFERYRAMFALRNVAHAGGEGAVQAVLALAEGLKDGSALFRHEICFVFGELCHPASIPSMLAVLNDSQEHEMVRHEAAEALGGIVEEESENTTSSDEKNDYSLVLQTLTKWAHDLQAPRVVRESCIVALDELAYNNDPTQFHRIDSTVPAAPPTAA</sequence>
<dbReference type="GO" id="GO:0005737">
    <property type="term" value="C:cytoplasm"/>
    <property type="evidence" value="ECO:0007669"/>
    <property type="project" value="UniProtKB-SubCell"/>
</dbReference>
<feature type="repeat" description="HEAT" evidence="11">
    <location>
        <begin position="82"/>
        <end position="122"/>
    </location>
</feature>
<feature type="binding site" evidence="10">
    <location>
        <position position="101"/>
    </location>
    <ligand>
        <name>Fe cation</name>
        <dbReference type="ChEBI" id="CHEBI:24875"/>
        <label>1</label>
    </ligand>
</feature>
<keyword evidence="4" id="KW-0677">Repeat</keyword>
<dbReference type="SMART" id="SM00567">
    <property type="entry name" value="EZ_HEAT"/>
    <property type="match status" value="5"/>
</dbReference>
<reference evidence="13 14" key="1">
    <citation type="journal article" date="2018" name="Mol. Biol. Evol.">
        <title>Broad Genomic Sampling Reveals a Smut Pathogenic Ancestry of the Fungal Clade Ustilaginomycotina.</title>
        <authorList>
            <person name="Kijpornyongpan T."/>
            <person name="Mondo S.J."/>
            <person name="Barry K."/>
            <person name="Sandor L."/>
            <person name="Lee J."/>
            <person name="Lipzen A."/>
            <person name="Pangilinan J."/>
            <person name="LaButti K."/>
            <person name="Hainaut M."/>
            <person name="Henrissat B."/>
            <person name="Grigoriev I.V."/>
            <person name="Spatafora J.W."/>
            <person name="Aime M.C."/>
        </authorList>
    </citation>
    <scope>NUCLEOTIDE SEQUENCE [LARGE SCALE GENOMIC DNA]</scope>
    <source>
        <strain evidence="13 14">MCA 3645</strain>
    </source>
</reference>
<dbReference type="EC" id="1.14.99.29" evidence="10"/>
<evidence type="ECO:0000256" key="2">
    <source>
        <dbReference type="ARBA" id="ARBA00005041"/>
    </source>
</evidence>
<comment type="function">
    <text evidence="10">Catalyzes the hydroxylation of the N(6)-(4-aminobutyl)-L-lysine intermediate to form hypusine, an essential post-translational modification only found in mature eIF-5A factor.</text>
</comment>
<dbReference type="InterPro" id="IPR021133">
    <property type="entry name" value="HEAT_type_2"/>
</dbReference>
<dbReference type="Pfam" id="PF13646">
    <property type="entry name" value="HEAT_2"/>
    <property type="match status" value="2"/>
</dbReference>
<dbReference type="PROSITE" id="PS50077">
    <property type="entry name" value="HEAT_REPEAT"/>
    <property type="match status" value="2"/>
</dbReference>
<feature type="binding site" evidence="10">
    <location>
        <position position="262"/>
    </location>
    <ligand>
        <name>Fe cation</name>
        <dbReference type="ChEBI" id="CHEBI:24875"/>
        <label>2</label>
    </ligand>
</feature>
<dbReference type="STRING" id="1882483.A0A317XWR0"/>
<evidence type="ECO:0000256" key="7">
    <source>
        <dbReference type="ARBA" id="ARBA00023033"/>
    </source>
</evidence>
<evidence type="ECO:0000256" key="12">
    <source>
        <dbReference type="SAM" id="MobiDB-lite"/>
    </source>
</evidence>
<dbReference type="OrthoDB" id="421002at2759"/>
<proteinExistence type="inferred from homology"/>
<comment type="function">
    <text evidence="9">Catalyzes the hydroxylation of the N(6)-(4-aminobutyl)-L-lysine intermediate produced by deoxyhypusine synthase/DHPS on a critical lysine of the eukaryotic translation initiation factor 5A/eIF-5A. This is the second step of the post-translational modification of that lysine into an unusual amino acid residue named hypusine. Hypusination is unique to mature eIF-5A factor and is essential for its function.</text>
</comment>
<protein>
    <recommendedName>
        <fullName evidence="10">Deoxyhypusine hydroxylase</fullName>
        <shortName evidence="10">DOHH</shortName>
        <ecNumber evidence="10">1.14.99.29</ecNumber>
    </recommendedName>
    <alternativeName>
        <fullName evidence="10">Deoxyhypusine dioxygenase</fullName>
    </alternativeName>
    <alternativeName>
        <fullName evidence="10">Deoxyhypusine monooxygenase</fullName>
    </alternativeName>
</protein>
<dbReference type="PANTHER" id="PTHR12697:SF5">
    <property type="entry name" value="DEOXYHYPUSINE HYDROXYLASE"/>
    <property type="match status" value="1"/>
</dbReference>
<dbReference type="InParanoid" id="A0A317XWR0"/>
<feature type="binding site" evidence="10">
    <location>
        <position position="69"/>
    </location>
    <ligand>
        <name>Fe cation</name>
        <dbReference type="ChEBI" id="CHEBI:24875"/>
        <label>1</label>
    </ligand>
</feature>
<keyword evidence="6 10" id="KW-0408">Iron</keyword>
<feature type="binding site" evidence="10">
    <location>
        <position position="295"/>
    </location>
    <ligand>
        <name>Fe cation</name>
        <dbReference type="ChEBI" id="CHEBI:24875"/>
        <label>2</label>
    </ligand>
</feature>
<dbReference type="FunCoup" id="A0A317XWR0">
    <property type="interactions" value="312"/>
</dbReference>
<keyword evidence="14" id="KW-1185">Reference proteome</keyword>
<gene>
    <name evidence="10" type="primary">LIA1</name>
    <name evidence="13" type="ORF">BCV70DRAFT_196953</name>
</gene>
<comment type="subcellular location">
    <subcellularLocation>
        <location evidence="10">Cytoplasm</location>
    </subcellularLocation>
    <subcellularLocation>
        <location evidence="10">Nucleus</location>
    </subcellularLocation>
</comment>